<dbReference type="AlphaFoldDB" id="A0A401TH03"/>
<feature type="compositionally biased region" description="Polar residues" evidence="1">
    <location>
        <begin position="114"/>
        <end position="124"/>
    </location>
</feature>
<sequence>MQAPASVLRGGGRLAGPLVQARVGQAGAVDRAPLAPPARVTGRAGAEGRDRAVVGAGSTGGPMQAPGAGAGVHKLAQVADVGWHAAAGLSNPKKKKKTQINGRGITHHHVNGVQGRNMSTRCPE</sequence>
<proteinExistence type="predicted"/>
<dbReference type="EMBL" id="BEZZ01063384">
    <property type="protein sequence ID" value="GCC41886.1"/>
    <property type="molecule type" value="Genomic_DNA"/>
</dbReference>
<gene>
    <name evidence="2" type="ORF">chiPu_0025687</name>
</gene>
<evidence type="ECO:0000256" key="1">
    <source>
        <dbReference type="SAM" id="MobiDB-lite"/>
    </source>
</evidence>
<evidence type="ECO:0000313" key="3">
    <source>
        <dbReference type="Proteomes" id="UP000287033"/>
    </source>
</evidence>
<reference evidence="2 3" key="1">
    <citation type="journal article" date="2018" name="Nat. Ecol. Evol.">
        <title>Shark genomes provide insights into elasmobranch evolution and the origin of vertebrates.</title>
        <authorList>
            <person name="Hara Y"/>
            <person name="Yamaguchi K"/>
            <person name="Onimaru K"/>
            <person name="Kadota M"/>
            <person name="Koyanagi M"/>
            <person name="Keeley SD"/>
            <person name="Tatsumi K"/>
            <person name="Tanaka K"/>
            <person name="Motone F"/>
            <person name="Kageyama Y"/>
            <person name="Nozu R"/>
            <person name="Adachi N"/>
            <person name="Nishimura O"/>
            <person name="Nakagawa R"/>
            <person name="Tanegashima C"/>
            <person name="Kiyatake I"/>
            <person name="Matsumoto R"/>
            <person name="Murakumo K"/>
            <person name="Nishida K"/>
            <person name="Terakita A"/>
            <person name="Kuratani S"/>
            <person name="Sato K"/>
            <person name="Hyodo S Kuraku.S."/>
        </authorList>
    </citation>
    <scope>NUCLEOTIDE SEQUENCE [LARGE SCALE GENOMIC DNA]</scope>
</reference>
<keyword evidence="3" id="KW-1185">Reference proteome</keyword>
<dbReference type="Proteomes" id="UP000287033">
    <property type="component" value="Unassembled WGS sequence"/>
</dbReference>
<evidence type="ECO:0000313" key="2">
    <source>
        <dbReference type="EMBL" id="GCC41886.1"/>
    </source>
</evidence>
<name>A0A401TH03_CHIPU</name>
<organism evidence="2 3">
    <name type="scientific">Chiloscyllium punctatum</name>
    <name type="common">Brownbanded bambooshark</name>
    <name type="synonym">Hemiscyllium punctatum</name>
    <dbReference type="NCBI Taxonomy" id="137246"/>
    <lineage>
        <taxon>Eukaryota</taxon>
        <taxon>Metazoa</taxon>
        <taxon>Chordata</taxon>
        <taxon>Craniata</taxon>
        <taxon>Vertebrata</taxon>
        <taxon>Chondrichthyes</taxon>
        <taxon>Elasmobranchii</taxon>
        <taxon>Galeomorphii</taxon>
        <taxon>Galeoidea</taxon>
        <taxon>Orectolobiformes</taxon>
        <taxon>Hemiscylliidae</taxon>
        <taxon>Chiloscyllium</taxon>
    </lineage>
</organism>
<feature type="region of interest" description="Disordered" evidence="1">
    <location>
        <begin position="86"/>
        <end position="124"/>
    </location>
</feature>
<protein>
    <submittedName>
        <fullName evidence="2">Uncharacterized protein</fullName>
    </submittedName>
</protein>
<feature type="region of interest" description="Disordered" evidence="1">
    <location>
        <begin position="34"/>
        <end position="69"/>
    </location>
</feature>
<comment type="caution">
    <text evidence="2">The sequence shown here is derived from an EMBL/GenBank/DDBJ whole genome shotgun (WGS) entry which is preliminary data.</text>
</comment>
<accession>A0A401TH03</accession>